<comment type="caution">
    <text evidence="3">The sequence shown here is derived from an EMBL/GenBank/DDBJ whole genome shotgun (WGS) entry which is preliminary data.</text>
</comment>
<gene>
    <name evidence="3" type="ORF">DFR70_110277</name>
</gene>
<dbReference type="PANTHER" id="PTHR43252">
    <property type="entry name" value="TRANSCRIPTIONAL REGULATOR YQJI"/>
    <property type="match status" value="1"/>
</dbReference>
<sequence>MSLRYAMLGLLADHPASGYDLLQRFKYSLANIWSATQSQIYTELTKLAEAELVTVSDEGPRGRKEYSITEAGLSDLRHWLTETEPKQTNRNELLLRVFFLGVIPRARAEEYLTGIATWAAEGHAELISLEESIDWDDDEFSRNGHLALEWGKRFFAMNKEWAEWAKKQKPYR</sequence>
<feature type="domain" description="Transcription regulator PadR N-terminal" evidence="1">
    <location>
        <begin position="7"/>
        <end position="76"/>
    </location>
</feature>
<organism evidence="3 4">
    <name type="scientific">Nocardia tenerifensis</name>
    <dbReference type="NCBI Taxonomy" id="228006"/>
    <lineage>
        <taxon>Bacteria</taxon>
        <taxon>Bacillati</taxon>
        <taxon>Actinomycetota</taxon>
        <taxon>Actinomycetes</taxon>
        <taxon>Mycobacteriales</taxon>
        <taxon>Nocardiaceae</taxon>
        <taxon>Nocardia</taxon>
    </lineage>
</organism>
<dbReference type="PANTHER" id="PTHR43252:SF2">
    <property type="entry name" value="TRANSCRIPTION REGULATOR, PADR-LIKE FAMILY"/>
    <property type="match status" value="1"/>
</dbReference>
<dbReference type="InterPro" id="IPR018309">
    <property type="entry name" value="Tscrpt_reg_PadR_C"/>
</dbReference>
<dbReference type="OrthoDB" id="3746369at2"/>
<protein>
    <submittedName>
        <fullName evidence="3">PadR family transcriptional regulator</fullName>
    </submittedName>
</protein>
<feature type="domain" description="Transcription regulator PadR C-terminal" evidence="2">
    <location>
        <begin position="90"/>
        <end position="167"/>
    </location>
</feature>
<evidence type="ECO:0000313" key="3">
    <source>
        <dbReference type="EMBL" id="PXX60435.1"/>
    </source>
</evidence>
<proteinExistence type="predicted"/>
<dbReference type="InterPro" id="IPR036390">
    <property type="entry name" value="WH_DNA-bd_sf"/>
</dbReference>
<dbReference type="InterPro" id="IPR005149">
    <property type="entry name" value="Tscrpt_reg_PadR_N"/>
</dbReference>
<evidence type="ECO:0000259" key="2">
    <source>
        <dbReference type="Pfam" id="PF10400"/>
    </source>
</evidence>
<evidence type="ECO:0000259" key="1">
    <source>
        <dbReference type="Pfam" id="PF03551"/>
    </source>
</evidence>
<dbReference type="AlphaFoldDB" id="A0A318K0W5"/>
<dbReference type="SUPFAM" id="SSF46785">
    <property type="entry name" value="Winged helix' DNA-binding domain"/>
    <property type="match status" value="1"/>
</dbReference>
<dbReference type="EMBL" id="QJKF01000010">
    <property type="protein sequence ID" value="PXX60435.1"/>
    <property type="molecule type" value="Genomic_DNA"/>
</dbReference>
<dbReference type="Proteomes" id="UP000247569">
    <property type="component" value="Unassembled WGS sequence"/>
</dbReference>
<dbReference type="Pfam" id="PF10400">
    <property type="entry name" value="Vir_act_alpha_C"/>
    <property type="match status" value="1"/>
</dbReference>
<dbReference type="InterPro" id="IPR036388">
    <property type="entry name" value="WH-like_DNA-bd_sf"/>
</dbReference>
<dbReference type="Pfam" id="PF03551">
    <property type="entry name" value="PadR"/>
    <property type="match status" value="1"/>
</dbReference>
<dbReference type="RefSeq" id="WP_040733121.1">
    <property type="nucleotide sequence ID" value="NZ_QJKF01000010.1"/>
</dbReference>
<evidence type="ECO:0000313" key="4">
    <source>
        <dbReference type="Proteomes" id="UP000247569"/>
    </source>
</evidence>
<name>A0A318K0W5_9NOCA</name>
<reference evidence="3 4" key="1">
    <citation type="submission" date="2018-05" db="EMBL/GenBank/DDBJ databases">
        <title>Genomic Encyclopedia of Type Strains, Phase IV (KMG-IV): sequencing the most valuable type-strain genomes for metagenomic binning, comparative biology and taxonomic classification.</title>
        <authorList>
            <person name="Goeker M."/>
        </authorList>
    </citation>
    <scope>NUCLEOTIDE SEQUENCE [LARGE SCALE GENOMIC DNA]</scope>
    <source>
        <strain evidence="3 4">DSM 44704</strain>
    </source>
</reference>
<keyword evidence="4" id="KW-1185">Reference proteome</keyword>
<dbReference type="Gene3D" id="1.10.10.10">
    <property type="entry name" value="Winged helix-like DNA-binding domain superfamily/Winged helix DNA-binding domain"/>
    <property type="match status" value="1"/>
</dbReference>
<accession>A0A318K0W5</accession>